<dbReference type="EMBL" id="BTGU01004250">
    <property type="protein sequence ID" value="GMN24242.1"/>
    <property type="molecule type" value="Genomic_DNA"/>
</dbReference>
<comment type="caution">
    <text evidence="1">The sequence shown here is derived from an EMBL/GenBank/DDBJ whole genome shotgun (WGS) entry which is preliminary data.</text>
</comment>
<accession>A0AA87YXI9</accession>
<dbReference type="Proteomes" id="UP001187192">
    <property type="component" value="Unassembled WGS sequence"/>
</dbReference>
<keyword evidence="2" id="KW-1185">Reference proteome</keyword>
<evidence type="ECO:0000313" key="2">
    <source>
        <dbReference type="Proteomes" id="UP001187192"/>
    </source>
</evidence>
<sequence>MRSHREATAFAIAATSQCLFSQCQDLWTVMRGGDISILMRTYEIDQQTAQWRDLNVDIIVLLTGNQSTSRWSPIDY</sequence>
<proteinExistence type="predicted"/>
<name>A0AA87YXI9_FICCA</name>
<reference evidence="1" key="1">
    <citation type="submission" date="2023-07" db="EMBL/GenBank/DDBJ databases">
        <title>draft genome sequence of fig (Ficus carica).</title>
        <authorList>
            <person name="Takahashi T."/>
            <person name="Nishimura K."/>
        </authorList>
    </citation>
    <scope>NUCLEOTIDE SEQUENCE</scope>
</reference>
<gene>
    <name evidence="1" type="ORF">TIFTF001_045846</name>
</gene>
<protein>
    <submittedName>
        <fullName evidence="1">Uncharacterized protein</fullName>
    </submittedName>
</protein>
<dbReference type="AlphaFoldDB" id="A0AA87YXI9"/>
<organism evidence="1 2">
    <name type="scientific">Ficus carica</name>
    <name type="common">Common fig</name>
    <dbReference type="NCBI Taxonomy" id="3494"/>
    <lineage>
        <taxon>Eukaryota</taxon>
        <taxon>Viridiplantae</taxon>
        <taxon>Streptophyta</taxon>
        <taxon>Embryophyta</taxon>
        <taxon>Tracheophyta</taxon>
        <taxon>Spermatophyta</taxon>
        <taxon>Magnoliopsida</taxon>
        <taxon>eudicotyledons</taxon>
        <taxon>Gunneridae</taxon>
        <taxon>Pentapetalae</taxon>
        <taxon>rosids</taxon>
        <taxon>fabids</taxon>
        <taxon>Rosales</taxon>
        <taxon>Moraceae</taxon>
        <taxon>Ficeae</taxon>
        <taxon>Ficus</taxon>
    </lineage>
</organism>
<evidence type="ECO:0000313" key="1">
    <source>
        <dbReference type="EMBL" id="GMN24242.1"/>
    </source>
</evidence>